<sequence length="315" mass="35878">MNKWITGELHTHTIASDGSFTFSSLLQQAKMENIDLLAITDHNVFHSIDDIEKLEQQYNIDIISGMEWTTFYGHLVILGMNKYLDWRTMSPNQIDQRLSKMKKQDVVLGIAHPFRVGGPLATGCHWEYDIQNWSNIDYIEVWSYLNPHTSAASKRAFEFWISKLDEGEFITAIYGRDWHRVEDMKGKVTGKNYILVNDSCYKTSTLSALRSGKVVVSIGPLIKFNLIDVNNIDIGQRWVTNKIMTTFKCSIENTSITSDMQLTLLSNKGVIFSAAAESYISSDLSIENINWVIAILKQNDDIVAFTNPIYISRGE</sequence>
<protein>
    <submittedName>
        <fullName evidence="1">Uncharacterized protein</fullName>
    </submittedName>
</protein>
<organism evidence="1 2">
    <name type="scientific">Candidatus Epulonipiscium fishelsonii</name>
    <dbReference type="NCBI Taxonomy" id="77094"/>
    <lineage>
        <taxon>Bacteria</taxon>
        <taxon>Bacillati</taxon>
        <taxon>Bacillota</taxon>
        <taxon>Clostridia</taxon>
        <taxon>Lachnospirales</taxon>
        <taxon>Lachnospiraceae</taxon>
        <taxon>Candidatus Epulonipiscium</taxon>
    </lineage>
</organism>
<proteinExistence type="predicted"/>
<comment type="caution">
    <text evidence="1">The sequence shown here is derived from an EMBL/GenBank/DDBJ whole genome shotgun (WGS) entry which is preliminary data.</text>
</comment>
<gene>
    <name evidence="1" type="ORF">AN396_11030</name>
</gene>
<dbReference type="EMBL" id="LJDB01000090">
    <property type="protein sequence ID" value="ONI38299.1"/>
    <property type="molecule type" value="Genomic_DNA"/>
</dbReference>
<dbReference type="Proteomes" id="UP000188605">
    <property type="component" value="Unassembled WGS sequence"/>
</dbReference>
<evidence type="ECO:0000313" key="2">
    <source>
        <dbReference type="Proteomes" id="UP000188605"/>
    </source>
</evidence>
<evidence type="ECO:0000313" key="1">
    <source>
        <dbReference type="EMBL" id="ONI38299.1"/>
    </source>
</evidence>
<accession>A0ACC8X8H2</accession>
<keyword evidence="2" id="KW-1185">Reference proteome</keyword>
<name>A0ACC8X8H2_9FIRM</name>
<reference evidence="1" key="1">
    <citation type="submission" date="2016-08" db="EMBL/GenBank/DDBJ databases">
        <authorList>
            <person name="Ngugi D.K."/>
            <person name="Miyake S."/>
            <person name="Stingl U."/>
        </authorList>
    </citation>
    <scope>NUCLEOTIDE SEQUENCE</scope>
    <source>
        <strain evidence="1">SCG-B11WGA-EpuloA1</strain>
    </source>
</reference>